<evidence type="ECO:0000259" key="9">
    <source>
        <dbReference type="Pfam" id="PF00924"/>
    </source>
</evidence>
<evidence type="ECO:0000256" key="4">
    <source>
        <dbReference type="ARBA" id="ARBA00022692"/>
    </source>
</evidence>
<dbReference type="InterPro" id="IPR006685">
    <property type="entry name" value="MscS_channel_2nd"/>
</dbReference>
<keyword evidence="6 8" id="KW-0472">Membrane</keyword>
<reference evidence="11 12" key="1">
    <citation type="submission" date="2011-08" db="EMBL/GenBank/DDBJ databases">
        <title>The Genome Sequence of Clostridium hathewayi WAL-18680.</title>
        <authorList>
            <consortium name="The Broad Institute Genome Sequencing Platform"/>
            <person name="Earl A."/>
            <person name="Ward D."/>
            <person name="Feldgarden M."/>
            <person name="Gevers D."/>
            <person name="Finegold S.M."/>
            <person name="Summanen P.H."/>
            <person name="Molitoris D.R."/>
            <person name="Song M."/>
            <person name="Daigneault M."/>
            <person name="Allen-Vercoe E."/>
            <person name="Young S.K."/>
            <person name="Zeng Q."/>
            <person name="Gargeya S."/>
            <person name="Fitzgerald M."/>
            <person name="Haas B."/>
            <person name="Abouelleil A."/>
            <person name="Alvarado L."/>
            <person name="Arachchi H.M."/>
            <person name="Berlin A."/>
            <person name="Brown A."/>
            <person name="Chapman S.B."/>
            <person name="Chen Z."/>
            <person name="Dunbar C."/>
            <person name="Freedman E."/>
            <person name="Gearin G."/>
            <person name="Gellesch M."/>
            <person name="Goldberg J."/>
            <person name="Griggs A."/>
            <person name="Gujja S."/>
            <person name="Heiman D."/>
            <person name="Howarth C."/>
            <person name="Larson L."/>
            <person name="Lui A."/>
            <person name="MacDonald P.J.P."/>
            <person name="Montmayeur A."/>
            <person name="Murphy C."/>
            <person name="Neiman D."/>
            <person name="Pearson M."/>
            <person name="Priest M."/>
            <person name="Roberts A."/>
            <person name="Saif S."/>
            <person name="Shea T."/>
            <person name="Shenoy N."/>
            <person name="Sisk P."/>
            <person name="Stolte C."/>
            <person name="Sykes S."/>
            <person name="Wortman J."/>
            <person name="Nusbaum C."/>
            <person name="Birren B."/>
        </authorList>
    </citation>
    <scope>NUCLEOTIDE SEQUENCE [LARGE SCALE GENOMIC DNA]</scope>
    <source>
        <strain evidence="11 12">WAL-18680</strain>
    </source>
</reference>
<proteinExistence type="inferred from homology"/>
<comment type="subcellular location">
    <subcellularLocation>
        <location evidence="1">Cell membrane</location>
        <topology evidence="1">Multi-pass membrane protein</topology>
    </subcellularLocation>
</comment>
<dbReference type="InterPro" id="IPR045275">
    <property type="entry name" value="MscS_archaea/bacteria_type"/>
</dbReference>
<evidence type="ECO:0000256" key="6">
    <source>
        <dbReference type="ARBA" id="ARBA00023136"/>
    </source>
</evidence>
<dbReference type="InterPro" id="IPR049278">
    <property type="entry name" value="MS_channel_C"/>
</dbReference>
<dbReference type="SUPFAM" id="SSF82689">
    <property type="entry name" value="Mechanosensitive channel protein MscS (YggB), C-terminal domain"/>
    <property type="match status" value="1"/>
</dbReference>
<dbReference type="PATRIC" id="fig|742737.3.peg.430"/>
<dbReference type="InterPro" id="IPR008910">
    <property type="entry name" value="MSC_TM_helix"/>
</dbReference>
<gene>
    <name evidence="11" type="ORF">HMPREF9473_00429</name>
</gene>
<evidence type="ECO:0000256" key="1">
    <source>
        <dbReference type="ARBA" id="ARBA00004651"/>
    </source>
</evidence>
<feature type="transmembrane region" description="Helical" evidence="8">
    <location>
        <begin position="44"/>
        <end position="68"/>
    </location>
</feature>
<dbReference type="EMBL" id="ADLN01000001">
    <property type="protein sequence ID" value="EHI61978.1"/>
    <property type="molecule type" value="Genomic_DNA"/>
</dbReference>
<protein>
    <recommendedName>
        <fullName evidence="13">Small-conductance mechanosensitive channel</fullName>
    </recommendedName>
</protein>
<name>G5IA89_9FIRM</name>
<dbReference type="RefSeq" id="WP_006778411.1">
    <property type="nucleotide sequence ID" value="NZ_CP040506.1"/>
</dbReference>
<accession>G5IA89</accession>
<dbReference type="InterPro" id="IPR011066">
    <property type="entry name" value="MscS_channel_C_sf"/>
</dbReference>
<evidence type="ECO:0000256" key="7">
    <source>
        <dbReference type="SAM" id="MobiDB-lite"/>
    </source>
</evidence>
<evidence type="ECO:0000256" key="2">
    <source>
        <dbReference type="ARBA" id="ARBA00008017"/>
    </source>
</evidence>
<keyword evidence="4 8" id="KW-0812">Transmembrane</keyword>
<dbReference type="InterPro" id="IPR023408">
    <property type="entry name" value="MscS_beta-dom_sf"/>
</dbReference>
<comment type="similarity">
    <text evidence="2">Belongs to the MscS (TC 1.A.23) family.</text>
</comment>
<dbReference type="InterPro" id="IPR011014">
    <property type="entry name" value="MscS_channel_TM-2"/>
</dbReference>
<dbReference type="PANTHER" id="PTHR30221:SF1">
    <property type="entry name" value="SMALL-CONDUCTANCE MECHANOSENSITIVE CHANNEL"/>
    <property type="match status" value="1"/>
</dbReference>
<comment type="caution">
    <text evidence="11">The sequence shown here is derived from an EMBL/GenBank/DDBJ whole genome shotgun (WGS) entry which is preliminary data.</text>
</comment>
<dbReference type="GO" id="GO:0005886">
    <property type="term" value="C:plasma membrane"/>
    <property type="evidence" value="ECO:0007669"/>
    <property type="project" value="UniProtKB-SubCell"/>
</dbReference>
<feature type="transmembrane region" description="Helical" evidence="8">
    <location>
        <begin position="89"/>
        <end position="109"/>
    </location>
</feature>
<keyword evidence="5 8" id="KW-1133">Transmembrane helix</keyword>
<evidence type="ECO:0000256" key="3">
    <source>
        <dbReference type="ARBA" id="ARBA00022475"/>
    </source>
</evidence>
<dbReference type="GO" id="GO:0008381">
    <property type="term" value="F:mechanosensitive monoatomic ion channel activity"/>
    <property type="evidence" value="ECO:0007669"/>
    <property type="project" value="InterPro"/>
</dbReference>
<evidence type="ECO:0008006" key="13">
    <source>
        <dbReference type="Google" id="ProtNLM"/>
    </source>
</evidence>
<keyword evidence="3" id="KW-1003">Cell membrane</keyword>
<sequence length="322" mass="35231">MILLNAATGSETTALTETLAIAEEVRQDIAQLKPNVVLETMRSWVPGLMAFGYRLLVAGLILFIGFRIGKMLRRMLGRTFQRMELEATLSKFLTSAVYVMVCGLTVFAAADKIGISSASIVAVLGSAGLALGLALQGSLSNFAGGILILVMKPFKIGDYILCEGMEGTVSSIGLVYTTLDTLDNKQVIMPNGTLSSSVLTNVTAQERRRLQIKVGISYESDLKKARQLLHQLFETHPMMMTEEPVVSFVDELAESSVIIGARGWVATGDYWAAKWDLTEKIKLTFDEEGIEIPYNQMDLHIRSEQGAQIPASNSVTKTEKRE</sequence>
<evidence type="ECO:0000259" key="10">
    <source>
        <dbReference type="Pfam" id="PF21082"/>
    </source>
</evidence>
<dbReference type="PANTHER" id="PTHR30221">
    <property type="entry name" value="SMALL-CONDUCTANCE MECHANOSENSITIVE CHANNEL"/>
    <property type="match status" value="1"/>
</dbReference>
<feature type="domain" description="Mechanosensitive ion channel MscS C-terminal" evidence="10">
    <location>
        <begin position="212"/>
        <end position="292"/>
    </location>
</feature>
<dbReference type="InterPro" id="IPR010920">
    <property type="entry name" value="LSM_dom_sf"/>
</dbReference>
<dbReference type="Proteomes" id="UP000005384">
    <property type="component" value="Unassembled WGS sequence"/>
</dbReference>
<evidence type="ECO:0000256" key="5">
    <source>
        <dbReference type="ARBA" id="ARBA00022989"/>
    </source>
</evidence>
<dbReference type="AlphaFoldDB" id="G5IA89"/>
<evidence type="ECO:0000313" key="12">
    <source>
        <dbReference type="Proteomes" id="UP000005384"/>
    </source>
</evidence>
<organism evidence="11 12">
    <name type="scientific">Hungatella hathewayi WAL-18680</name>
    <dbReference type="NCBI Taxonomy" id="742737"/>
    <lineage>
        <taxon>Bacteria</taxon>
        <taxon>Bacillati</taxon>
        <taxon>Bacillota</taxon>
        <taxon>Clostridia</taxon>
        <taxon>Lachnospirales</taxon>
        <taxon>Lachnospiraceae</taxon>
        <taxon>Hungatella</taxon>
    </lineage>
</organism>
<dbReference type="Pfam" id="PF05552">
    <property type="entry name" value="MS_channel_1st_1"/>
    <property type="match status" value="1"/>
</dbReference>
<dbReference type="Pfam" id="PF21082">
    <property type="entry name" value="MS_channel_3rd"/>
    <property type="match status" value="1"/>
</dbReference>
<keyword evidence="12" id="KW-1185">Reference proteome</keyword>
<dbReference type="Gene3D" id="2.30.30.60">
    <property type="match status" value="1"/>
</dbReference>
<feature type="transmembrane region" description="Helical" evidence="8">
    <location>
        <begin position="115"/>
        <end position="135"/>
    </location>
</feature>
<dbReference type="Gene3D" id="3.30.70.100">
    <property type="match status" value="1"/>
</dbReference>
<dbReference type="SUPFAM" id="SSF82861">
    <property type="entry name" value="Mechanosensitive channel protein MscS (YggB), transmembrane region"/>
    <property type="match status" value="1"/>
</dbReference>
<dbReference type="Gene3D" id="1.10.287.1260">
    <property type="match status" value="1"/>
</dbReference>
<dbReference type="SUPFAM" id="SSF50182">
    <property type="entry name" value="Sm-like ribonucleoproteins"/>
    <property type="match status" value="1"/>
</dbReference>
<dbReference type="OrthoDB" id="9809206at2"/>
<dbReference type="Pfam" id="PF00924">
    <property type="entry name" value="MS_channel_2nd"/>
    <property type="match status" value="1"/>
</dbReference>
<evidence type="ECO:0000256" key="8">
    <source>
        <dbReference type="SAM" id="Phobius"/>
    </source>
</evidence>
<evidence type="ECO:0000313" key="11">
    <source>
        <dbReference type="EMBL" id="EHI61978.1"/>
    </source>
</evidence>
<feature type="region of interest" description="Disordered" evidence="7">
    <location>
        <begin position="303"/>
        <end position="322"/>
    </location>
</feature>
<dbReference type="HOGENOM" id="CLU_037945_1_1_9"/>
<feature type="domain" description="Mechanosensitive ion channel MscS" evidence="9">
    <location>
        <begin position="138"/>
        <end position="203"/>
    </location>
</feature>